<organism evidence="1 2">
    <name type="scientific">Streptococcus didelphis</name>
    <dbReference type="NCBI Taxonomy" id="102886"/>
    <lineage>
        <taxon>Bacteria</taxon>
        <taxon>Bacillati</taxon>
        <taxon>Bacillota</taxon>
        <taxon>Bacilli</taxon>
        <taxon>Lactobacillales</taxon>
        <taxon>Streptococcaceae</taxon>
        <taxon>Streptococcus</taxon>
    </lineage>
</organism>
<accession>A0ABY9LG19</accession>
<dbReference type="Pfam" id="PF13207">
    <property type="entry name" value="AAA_17"/>
    <property type="match status" value="1"/>
</dbReference>
<name>A0ABY9LG19_9STRE</name>
<reference evidence="2" key="1">
    <citation type="submission" date="2022-10" db="EMBL/GenBank/DDBJ databases">
        <title>Streptococcus didelphis as causative of fatal infections in opossums (Didelphis albiventris).</title>
        <authorList>
            <person name="Breyer G.M."/>
            <person name="Da Silva M.E.R.J."/>
            <person name="Siqueira F.M."/>
        </authorList>
    </citation>
    <scope>NUCLEOTIDE SEQUENCE [LARGE SCALE GENOMIC DNA]</scope>
    <source>
        <strain evidence="2">LBVP101/21</strain>
    </source>
</reference>
<keyword evidence="1" id="KW-0547">Nucleotide-binding</keyword>
<gene>
    <name evidence="1" type="ORF">N1496_07270</name>
</gene>
<protein>
    <submittedName>
        <fullName evidence="1">ATP-binding protein</fullName>
    </submittedName>
</protein>
<dbReference type="InterPro" id="IPR027417">
    <property type="entry name" value="P-loop_NTPase"/>
</dbReference>
<keyword evidence="1" id="KW-0067">ATP-binding</keyword>
<dbReference type="SUPFAM" id="SSF52540">
    <property type="entry name" value="P-loop containing nucleoside triphosphate hydrolases"/>
    <property type="match status" value="1"/>
</dbReference>
<dbReference type="EMBL" id="CP110509">
    <property type="protein sequence ID" value="WMB27846.1"/>
    <property type="molecule type" value="Genomic_DNA"/>
</dbReference>
<dbReference type="GO" id="GO:0005524">
    <property type="term" value="F:ATP binding"/>
    <property type="evidence" value="ECO:0007669"/>
    <property type="project" value="UniProtKB-KW"/>
</dbReference>
<sequence length="107" mass="12000">MEFILLVGVHGVGKSYLLNELSESISLQKISISDLIRNSGKKIDRGNKLVYNIEENQELWKEELKALTFNDGALIVLDGHLSLLNQEGVINELPLSTFNGIKIKKSY</sequence>
<keyword evidence="2" id="KW-1185">Reference proteome</keyword>
<evidence type="ECO:0000313" key="1">
    <source>
        <dbReference type="EMBL" id="WMB27846.1"/>
    </source>
</evidence>
<evidence type="ECO:0000313" key="2">
    <source>
        <dbReference type="Proteomes" id="UP001238096"/>
    </source>
</evidence>
<dbReference type="RefSeq" id="WP_306675779.1">
    <property type="nucleotide sequence ID" value="NZ_CP110509.1"/>
</dbReference>
<dbReference type="Proteomes" id="UP001238096">
    <property type="component" value="Chromosome"/>
</dbReference>
<dbReference type="Gene3D" id="3.40.50.300">
    <property type="entry name" value="P-loop containing nucleotide triphosphate hydrolases"/>
    <property type="match status" value="1"/>
</dbReference>
<proteinExistence type="predicted"/>